<accession>A0A2C5YGP8</accession>
<gene>
    <name evidence="1" type="ORF">CDD81_6497</name>
</gene>
<dbReference type="OrthoDB" id="4865725at2759"/>
<reference evidence="1 2" key="1">
    <citation type="submission" date="2017-06" db="EMBL/GenBank/DDBJ databases">
        <title>Ant-infecting Ophiocordyceps genomes reveal a high diversity of potential behavioral manipulation genes and a possible major role for enterotoxins.</title>
        <authorList>
            <person name="De Bekker C."/>
            <person name="Evans H.C."/>
            <person name="Brachmann A."/>
            <person name="Hughes D.P."/>
        </authorList>
    </citation>
    <scope>NUCLEOTIDE SEQUENCE [LARGE SCALE GENOMIC DNA]</scope>
    <source>
        <strain evidence="1 2">Map64</strain>
    </source>
</reference>
<dbReference type="Proteomes" id="UP000226192">
    <property type="component" value="Unassembled WGS sequence"/>
</dbReference>
<dbReference type="STRING" id="1399860.A0A2C5YGP8"/>
<organism evidence="1 2">
    <name type="scientific">Ophiocordyceps australis</name>
    <dbReference type="NCBI Taxonomy" id="1399860"/>
    <lineage>
        <taxon>Eukaryota</taxon>
        <taxon>Fungi</taxon>
        <taxon>Dikarya</taxon>
        <taxon>Ascomycota</taxon>
        <taxon>Pezizomycotina</taxon>
        <taxon>Sordariomycetes</taxon>
        <taxon>Hypocreomycetidae</taxon>
        <taxon>Hypocreales</taxon>
        <taxon>Ophiocordycipitaceae</taxon>
        <taxon>Ophiocordyceps</taxon>
    </lineage>
</organism>
<name>A0A2C5YGP8_9HYPO</name>
<proteinExistence type="predicted"/>
<evidence type="ECO:0000313" key="1">
    <source>
        <dbReference type="EMBL" id="PHH66660.1"/>
    </source>
</evidence>
<keyword evidence="2" id="KW-1185">Reference proteome</keyword>
<dbReference type="EMBL" id="NJET01000006">
    <property type="protein sequence ID" value="PHH66660.1"/>
    <property type="molecule type" value="Genomic_DNA"/>
</dbReference>
<evidence type="ECO:0000313" key="2">
    <source>
        <dbReference type="Proteomes" id="UP000226192"/>
    </source>
</evidence>
<dbReference type="AlphaFoldDB" id="A0A2C5YGP8"/>
<protein>
    <submittedName>
        <fullName evidence="1">Uncharacterized protein</fullName>
    </submittedName>
</protein>
<comment type="caution">
    <text evidence="1">The sequence shown here is derived from an EMBL/GenBank/DDBJ whole genome shotgun (WGS) entry which is preliminary data.</text>
</comment>
<sequence length="175" mass="19682">MSDRRKNQLDAITKFYSGTRIKFRLKSIDLTINQAWATGHDTARMRQSLYMGGNRDLNLYFLEVTDLDRSLEHSKKTSVFCTFPYSAWWAILSTAEPEHDGCLIAMNVRAGTVATALQSWFGNSIPVASTCDHNDCGPVFALDDTSMLNALVVLNRAVPVATKWSRLRLYEALDV</sequence>